<evidence type="ECO:0000256" key="8">
    <source>
        <dbReference type="ARBA" id="ARBA00023136"/>
    </source>
</evidence>
<evidence type="ECO:0000256" key="9">
    <source>
        <dbReference type="ARBA" id="ARBA00023180"/>
    </source>
</evidence>
<dbReference type="Pfam" id="PF13855">
    <property type="entry name" value="LRR_8"/>
    <property type="match status" value="1"/>
</dbReference>
<keyword evidence="3" id="KW-1003">Cell membrane</keyword>
<dbReference type="InterPro" id="IPR052595">
    <property type="entry name" value="LRRC69/RLP"/>
</dbReference>
<keyword evidence="6" id="KW-0677">Repeat</keyword>
<organism evidence="11">
    <name type="scientific">Sesamum calycinum</name>
    <dbReference type="NCBI Taxonomy" id="2727403"/>
    <lineage>
        <taxon>Eukaryota</taxon>
        <taxon>Viridiplantae</taxon>
        <taxon>Streptophyta</taxon>
        <taxon>Embryophyta</taxon>
        <taxon>Tracheophyta</taxon>
        <taxon>Spermatophyta</taxon>
        <taxon>Magnoliopsida</taxon>
        <taxon>eudicotyledons</taxon>
        <taxon>Gunneridae</taxon>
        <taxon>Pentapetalae</taxon>
        <taxon>asterids</taxon>
        <taxon>lamiids</taxon>
        <taxon>Lamiales</taxon>
        <taxon>Pedaliaceae</taxon>
        <taxon>Sesamum</taxon>
    </lineage>
</organism>
<keyword evidence="7" id="KW-1133">Transmembrane helix</keyword>
<name>A0AAW2SDB6_9LAMI</name>
<feature type="domain" description="Disease resistance R13L4/SHOC-2-like LRR" evidence="10">
    <location>
        <begin position="23"/>
        <end position="219"/>
    </location>
</feature>
<keyword evidence="8" id="KW-0472">Membrane</keyword>
<dbReference type="InterPro" id="IPR001611">
    <property type="entry name" value="Leu-rich_rpt"/>
</dbReference>
<dbReference type="InterPro" id="IPR032675">
    <property type="entry name" value="LRR_dom_sf"/>
</dbReference>
<evidence type="ECO:0000256" key="5">
    <source>
        <dbReference type="ARBA" id="ARBA00022692"/>
    </source>
</evidence>
<dbReference type="AlphaFoldDB" id="A0AAW2SDB6"/>
<gene>
    <name evidence="11" type="ORF">Scaly_0396900</name>
</gene>
<reference evidence="11" key="2">
    <citation type="journal article" date="2024" name="Plant">
        <title>Genomic evolution and insights into agronomic trait innovations of Sesamum species.</title>
        <authorList>
            <person name="Miao H."/>
            <person name="Wang L."/>
            <person name="Qu L."/>
            <person name="Liu H."/>
            <person name="Sun Y."/>
            <person name="Le M."/>
            <person name="Wang Q."/>
            <person name="Wei S."/>
            <person name="Zheng Y."/>
            <person name="Lin W."/>
            <person name="Duan Y."/>
            <person name="Cao H."/>
            <person name="Xiong S."/>
            <person name="Wang X."/>
            <person name="Wei L."/>
            <person name="Li C."/>
            <person name="Ma Q."/>
            <person name="Ju M."/>
            <person name="Zhao R."/>
            <person name="Li G."/>
            <person name="Mu C."/>
            <person name="Tian Q."/>
            <person name="Mei H."/>
            <person name="Zhang T."/>
            <person name="Gao T."/>
            <person name="Zhang H."/>
        </authorList>
    </citation>
    <scope>NUCLEOTIDE SEQUENCE</scope>
    <source>
        <strain evidence="11">KEN8</strain>
    </source>
</reference>
<evidence type="ECO:0000256" key="1">
    <source>
        <dbReference type="ARBA" id="ARBA00004236"/>
    </source>
</evidence>
<dbReference type="InterPro" id="IPR003591">
    <property type="entry name" value="Leu-rich_rpt_typical-subtyp"/>
</dbReference>
<accession>A0AAW2SDB6</accession>
<evidence type="ECO:0000256" key="3">
    <source>
        <dbReference type="ARBA" id="ARBA00022475"/>
    </source>
</evidence>
<dbReference type="PANTHER" id="PTHR48057:SF19">
    <property type="entry name" value="LEUCINE-RICH REPEAT-CONTAINING N-TERMINAL PLANT-TYPE DOMAIN-CONTAINING PROTEIN"/>
    <property type="match status" value="1"/>
</dbReference>
<dbReference type="PRINTS" id="PR00019">
    <property type="entry name" value="LEURICHRPT"/>
</dbReference>
<comment type="caution">
    <text evidence="11">The sequence shown here is derived from an EMBL/GenBank/DDBJ whole genome shotgun (WGS) entry which is preliminary data.</text>
</comment>
<dbReference type="PANTHER" id="PTHR48057">
    <property type="entry name" value="LEUCINE-RICH REPEAT SERINE/THREONINE-PROTEIN KINASE 1"/>
    <property type="match status" value="1"/>
</dbReference>
<dbReference type="Gene3D" id="3.80.10.10">
    <property type="entry name" value="Ribonuclease Inhibitor"/>
    <property type="match status" value="2"/>
</dbReference>
<comment type="subcellular location">
    <subcellularLocation>
        <location evidence="1">Cell membrane</location>
    </subcellularLocation>
</comment>
<dbReference type="InterPro" id="IPR055414">
    <property type="entry name" value="LRR_R13L4/SHOC2-like"/>
</dbReference>
<dbReference type="SUPFAM" id="SSF52058">
    <property type="entry name" value="L domain-like"/>
    <property type="match status" value="1"/>
</dbReference>
<evidence type="ECO:0000256" key="7">
    <source>
        <dbReference type="ARBA" id="ARBA00022989"/>
    </source>
</evidence>
<dbReference type="GO" id="GO:0006952">
    <property type="term" value="P:defense response"/>
    <property type="evidence" value="ECO:0007669"/>
    <property type="project" value="UniProtKB-ARBA"/>
</dbReference>
<proteinExistence type="inferred from homology"/>
<dbReference type="SMART" id="SM00369">
    <property type="entry name" value="LRR_TYP"/>
    <property type="match status" value="6"/>
</dbReference>
<sequence length="433" mass="47389">MVALFFFPASEFLSSHVNELSGGLPTDIGLLSNLEQLQLHTNTLNGSLPPSLMDCTNLTTLLLRNNRSVTAVRLAYNALVGEIPPCMASLRSLTHLSLTNNYLSNVVRALKILRHCNNLAVLLIASCFHGEMIDDNDSWGQGSLQNLQILAMGGSNLKGQIPSWIATLRNLKVLDLSYNEISGPIPSWFGDMPSLFDLNLTRNFLSGDLPHEIGRLPALIPDNTSLDLGYLLLPFALDNQQYYRLSNMARGLKVGNNSLSGNIPEELGQLKRLQVLDLSNNNFNGSIPDKLSHLINLEKLDMSGNHLSGEITQSLTGLHFLSSFSVVNNDLDGEIPSGVQFYTFSAASFEGNSRLCGSLLKRKCHVVTQPEMEEPEAEAEAEAEGSWSSNILPFGLGYSVGLSAVSITLLSILQRETLDLNVQLFRNDVYVVC</sequence>
<protein>
    <recommendedName>
        <fullName evidence="10">Disease resistance R13L4/SHOC-2-like LRR domain-containing protein</fullName>
    </recommendedName>
</protein>
<evidence type="ECO:0000259" key="10">
    <source>
        <dbReference type="Pfam" id="PF23598"/>
    </source>
</evidence>
<keyword evidence="5" id="KW-0812">Transmembrane</keyword>
<dbReference type="Pfam" id="PF23598">
    <property type="entry name" value="LRR_14"/>
    <property type="match status" value="1"/>
</dbReference>
<evidence type="ECO:0000256" key="2">
    <source>
        <dbReference type="ARBA" id="ARBA00009592"/>
    </source>
</evidence>
<keyword evidence="4" id="KW-0433">Leucine-rich repeat</keyword>
<keyword evidence="9" id="KW-0325">Glycoprotein</keyword>
<evidence type="ECO:0000313" key="11">
    <source>
        <dbReference type="EMBL" id="KAL0390398.1"/>
    </source>
</evidence>
<dbReference type="EMBL" id="JACGWM010000002">
    <property type="protein sequence ID" value="KAL0390398.1"/>
    <property type="molecule type" value="Genomic_DNA"/>
</dbReference>
<evidence type="ECO:0000256" key="6">
    <source>
        <dbReference type="ARBA" id="ARBA00022737"/>
    </source>
</evidence>
<reference evidence="11" key="1">
    <citation type="submission" date="2020-06" db="EMBL/GenBank/DDBJ databases">
        <authorList>
            <person name="Li T."/>
            <person name="Hu X."/>
            <person name="Zhang T."/>
            <person name="Song X."/>
            <person name="Zhang H."/>
            <person name="Dai N."/>
            <person name="Sheng W."/>
            <person name="Hou X."/>
            <person name="Wei L."/>
        </authorList>
    </citation>
    <scope>NUCLEOTIDE SEQUENCE</scope>
    <source>
        <strain evidence="11">KEN8</strain>
        <tissue evidence="11">Leaf</tissue>
    </source>
</reference>
<comment type="similarity">
    <text evidence="2">Belongs to the RLP family.</text>
</comment>
<evidence type="ECO:0000256" key="4">
    <source>
        <dbReference type="ARBA" id="ARBA00022614"/>
    </source>
</evidence>
<dbReference type="GO" id="GO:0005886">
    <property type="term" value="C:plasma membrane"/>
    <property type="evidence" value="ECO:0007669"/>
    <property type="project" value="UniProtKB-SubCell"/>
</dbReference>
<dbReference type="GO" id="GO:0051707">
    <property type="term" value="P:response to other organism"/>
    <property type="evidence" value="ECO:0007669"/>
    <property type="project" value="UniProtKB-ARBA"/>
</dbReference>
<dbReference type="FunFam" id="3.80.10.10:FF:000213">
    <property type="entry name" value="Tyrosine-sulfated glycopeptide receptor 1"/>
    <property type="match status" value="1"/>
</dbReference>